<name>A0ABT5XFU4_9EURY</name>
<evidence type="ECO:0000313" key="4">
    <source>
        <dbReference type="Proteomes" id="UP001215956"/>
    </source>
</evidence>
<dbReference type="NCBIfam" id="TIGR01766">
    <property type="entry name" value="IS200/IS605 family accessory protein TnpB-like domain"/>
    <property type="match status" value="1"/>
</dbReference>
<comment type="caution">
    <text evidence="3">The sequence shown here is derived from an EMBL/GenBank/DDBJ whole genome shotgun (WGS) entry which is preliminary data.</text>
</comment>
<evidence type="ECO:0000256" key="1">
    <source>
        <dbReference type="ARBA" id="ARBA00023125"/>
    </source>
</evidence>
<protein>
    <submittedName>
        <fullName evidence="3">Transposase</fullName>
    </submittedName>
</protein>
<dbReference type="RefSeq" id="WP_316969242.1">
    <property type="nucleotide sequence ID" value="NZ_JARFPL010000023.1"/>
</dbReference>
<dbReference type="Pfam" id="PF07282">
    <property type="entry name" value="Cas12f1-like_TNB"/>
    <property type="match status" value="1"/>
</dbReference>
<feature type="domain" description="Cas12f1-like TNB" evidence="2">
    <location>
        <begin position="71"/>
        <end position="137"/>
    </location>
</feature>
<reference evidence="3 4" key="1">
    <citation type="submission" date="2023-03" db="EMBL/GenBank/DDBJ databases">
        <title>Whole genome sequencing of Methanotrichaceae archaeon M04Ac.</title>
        <authorList>
            <person name="Khomyakova M.A."/>
            <person name="Merkel A.Y."/>
            <person name="Slobodkin A.I."/>
        </authorList>
    </citation>
    <scope>NUCLEOTIDE SEQUENCE [LARGE SCALE GENOMIC DNA]</scope>
    <source>
        <strain evidence="3 4">M04Ac</strain>
    </source>
</reference>
<keyword evidence="1" id="KW-0238">DNA-binding</keyword>
<dbReference type="InterPro" id="IPR010095">
    <property type="entry name" value="Cas12f1-like_TNB"/>
</dbReference>
<feature type="non-terminal residue" evidence="3">
    <location>
        <position position="1"/>
    </location>
</feature>
<accession>A0ABT5XFU4</accession>
<proteinExistence type="predicted"/>
<evidence type="ECO:0000313" key="3">
    <source>
        <dbReference type="EMBL" id="MDF0593537.1"/>
    </source>
</evidence>
<evidence type="ECO:0000259" key="2">
    <source>
        <dbReference type="Pfam" id="PF07282"/>
    </source>
</evidence>
<sequence>SCGTDSAKRHLKKLSGREARFRRDVNHCISKKLVAKAKDTSSVIALEDLQGIRERTTVSKAQRRKQHSWGFYQLRQFLEYKAAIAGVPVVYIDPAYTSQECPVCHHIYRSNRLNQDQFACVCCGFSGPADTVAARNIAARVGCQPAHRGPIFCGAASPQYWRASCPPIHWRVVDSCKLDHLEMRT</sequence>
<gene>
    <name evidence="3" type="ORF">P0O24_08070</name>
</gene>
<keyword evidence="4" id="KW-1185">Reference proteome</keyword>
<dbReference type="EMBL" id="JARFPL010000023">
    <property type="protein sequence ID" value="MDF0593537.1"/>
    <property type="molecule type" value="Genomic_DNA"/>
</dbReference>
<organism evidence="3 4">
    <name type="scientific">Candidatus Methanocrinis alkalitolerans</name>
    <dbReference type="NCBI Taxonomy" id="3033395"/>
    <lineage>
        <taxon>Archaea</taxon>
        <taxon>Methanobacteriati</taxon>
        <taxon>Methanobacteriota</taxon>
        <taxon>Stenosarchaea group</taxon>
        <taxon>Methanomicrobia</taxon>
        <taxon>Methanotrichales</taxon>
        <taxon>Methanotrichaceae</taxon>
        <taxon>Methanocrinis</taxon>
    </lineage>
</organism>
<dbReference type="Proteomes" id="UP001215956">
    <property type="component" value="Unassembled WGS sequence"/>
</dbReference>
<dbReference type="NCBIfam" id="NF040570">
    <property type="entry name" value="guided_TnpB"/>
    <property type="match status" value="1"/>
</dbReference>